<dbReference type="Pfam" id="PF00698">
    <property type="entry name" value="Acyl_transf_1"/>
    <property type="match status" value="2"/>
</dbReference>
<dbReference type="SUPFAM" id="SSF55048">
    <property type="entry name" value="Probable ACP-binding domain of malonyl-CoA ACP transacylase"/>
    <property type="match status" value="1"/>
</dbReference>
<proteinExistence type="predicted"/>
<reference evidence="7 8" key="1">
    <citation type="submission" date="2019-06" db="EMBL/GenBank/DDBJ databases">
        <title>Sequencing the genomes of 1000 actinobacteria strains.</title>
        <authorList>
            <person name="Klenk H.-P."/>
        </authorList>
    </citation>
    <scope>NUCLEOTIDE SEQUENCE [LARGE SCALE GENOMIC DNA]</scope>
    <source>
        <strain evidence="7 8">DSM 41695</strain>
    </source>
</reference>
<evidence type="ECO:0000313" key="7">
    <source>
        <dbReference type="EMBL" id="TWF89353.1"/>
    </source>
</evidence>
<dbReference type="Gene3D" id="3.40.366.10">
    <property type="entry name" value="Malonyl-Coenzyme A Acyl Carrier Protein, domain 2"/>
    <property type="match status" value="2"/>
</dbReference>
<dbReference type="PANTHER" id="PTHR42681">
    <property type="entry name" value="MALONYL-COA-ACYL CARRIER PROTEIN TRANSACYLASE, MITOCHONDRIAL"/>
    <property type="match status" value="1"/>
</dbReference>
<dbReference type="InterPro" id="IPR014043">
    <property type="entry name" value="Acyl_transferase_dom"/>
</dbReference>
<dbReference type="Gene3D" id="3.30.70.250">
    <property type="entry name" value="Malonyl-CoA ACP transacylase, ACP-binding"/>
    <property type="match status" value="1"/>
</dbReference>
<protein>
    <recommendedName>
        <fullName evidence="1">[acyl-carrier-protein] S-malonyltransferase</fullName>
        <ecNumber evidence="1">2.3.1.39</ecNumber>
    </recommendedName>
</protein>
<keyword evidence="2" id="KW-0808">Transferase</keyword>
<feature type="compositionally biased region" description="Pro residues" evidence="5">
    <location>
        <begin position="297"/>
        <end position="311"/>
    </location>
</feature>
<dbReference type="EMBL" id="VIWV01000001">
    <property type="protein sequence ID" value="TWF89353.1"/>
    <property type="molecule type" value="Genomic_DNA"/>
</dbReference>
<feature type="domain" description="Malonyl-CoA:ACP transacylase (MAT)" evidence="6">
    <location>
        <begin position="325"/>
        <end position="636"/>
    </location>
</feature>
<dbReference type="InterPro" id="IPR050858">
    <property type="entry name" value="Mal-CoA-ACP_Trans/PKS_FabD"/>
</dbReference>
<dbReference type="GO" id="GO:0006633">
    <property type="term" value="P:fatty acid biosynthetic process"/>
    <property type="evidence" value="ECO:0007669"/>
    <property type="project" value="TreeGrafter"/>
</dbReference>
<evidence type="ECO:0000313" key="8">
    <source>
        <dbReference type="Proteomes" id="UP000316603"/>
    </source>
</evidence>
<dbReference type="EC" id="2.3.1.39" evidence="1"/>
<keyword evidence="8" id="KW-1185">Reference proteome</keyword>
<keyword evidence="3" id="KW-0012">Acyltransferase</keyword>
<name>A0A561TQH7_9ACTN</name>
<dbReference type="InterPro" id="IPR001227">
    <property type="entry name" value="Ac_transferase_dom_sf"/>
</dbReference>
<comment type="catalytic activity">
    <reaction evidence="4">
        <text>holo-[ACP] + malonyl-CoA = malonyl-[ACP] + CoA</text>
        <dbReference type="Rhea" id="RHEA:41792"/>
        <dbReference type="Rhea" id="RHEA-COMP:9623"/>
        <dbReference type="Rhea" id="RHEA-COMP:9685"/>
        <dbReference type="ChEBI" id="CHEBI:57287"/>
        <dbReference type="ChEBI" id="CHEBI:57384"/>
        <dbReference type="ChEBI" id="CHEBI:64479"/>
        <dbReference type="ChEBI" id="CHEBI:78449"/>
        <dbReference type="EC" id="2.3.1.39"/>
    </reaction>
</comment>
<dbReference type="SUPFAM" id="SSF52151">
    <property type="entry name" value="FabD/lysophospholipase-like"/>
    <property type="match status" value="2"/>
</dbReference>
<feature type="region of interest" description="Disordered" evidence="5">
    <location>
        <begin position="288"/>
        <end position="315"/>
    </location>
</feature>
<dbReference type="InterPro" id="IPR016036">
    <property type="entry name" value="Malonyl_transacylase_ACP-bd"/>
</dbReference>
<evidence type="ECO:0000256" key="2">
    <source>
        <dbReference type="ARBA" id="ARBA00022679"/>
    </source>
</evidence>
<evidence type="ECO:0000256" key="3">
    <source>
        <dbReference type="ARBA" id="ARBA00023315"/>
    </source>
</evidence>
<dbReference type="InterPro" id="IPR016035">
    <property type="entry name" value="Acyl_Trfase/lysoPLipase"/>
</dbReference>
<dbReference type="InterPro" id="IPR004410">
    <property type="entry name" value="Malonyl_CoA-ACP_transAc_FabD"/>
</dbReference>
<evidence type="ECO:0000256" key="1">
    <source>
        <dbReference type="ARBA" id="ARBA00013258"/>
    </source>
</evidence>
<comment type="caution">
    <text evidence="7">The sequence shown here is derived from an EMBL/GenBank/DDBJ whole genome shotgun (WGS) entry which is preliminary data.</text>
</comment>
<evidence type="ECO:0000256" key="4">
    <source>
        <dbReference type="ARBA" id="ARBA00048462"/>
    </source>
</evidence>
<dbReference type="Proteomes" id="UP000316603">
    <property type="component" value="Unassembled WGS sequence"/>
</dbReference>
<evidence type="ECO:0000256" key="5">
    <source>
        <dbReference type="SAM" id="MobiDB-lite"/>
    </source>
</evidence>
<dbReference type="GO" id="GO:0004314">
    <property type="term" value="F:[acyl-carrier-protein] S-malonyltransferase activity"/>
    <property type="evidence" value="ECO:0007669"/>
    <property type="project" value="UniProtKB-EC"/>
</dbReference>
<dbReference type="AlphaFoldDB" id="A0A561TQH7"/>
<dbReference type="PANTHER" id="PTHR42681:SF1">
    <property type="entry name" value="MALONYL-COA-ACYL CARRIER PROTEIN TRANSACYLASE, MITOCHONDRIAL"/>
    <property type="match status" value="1"/>
</dbReference>
<gene>
    <name evidence="7" type="ORF">FHX78_116395</name>
</gene>
<feature type="domain" description="Malonyl-CoA:ACP transacylase (MAT)" evidence="6">
    <location>
        <begin position="6"/>
        <end position="311"/>
    </location>
</feature>
<dbReference type="NCBIfam" id="TIGR00128">
    <property type="entry name" value="fabD"/>
    <property type="match status" value="1"/>
</dbReference>
<dbReference type="GO" id="GO:0005829">
    <property type="term" value="C:cytosol"/>
    <property type="evidence" value="ECO:0007669"/>
    <property type="project" value="TreeGrafter"/>
</dbReference>
<organism evidence="7 8">
    <name type="scientific">Streptomyces capillispiralis</name>
    <dbReference type="NCBI Taxonomy" id="68182"/>
    <lineage>
        <taxon>Bacteria</taxon>
        <taxon>Bacillati</taxon>
        <taxon>Actinomycetota</taxon>
        <taxon>Actinomycetes</taxon>
        <taxon>Kitasatosporales</taxon>
        <taxon>Streptomycetaceae</taxon>
        <taxon>Streptomyces</taxon>
    </lineage>
</organism>
<dbReference type="RefSeq" id="WP_244403716.1">
    <property type="nucleotide sequence ID" value="NZ_VIWV01000001.1"/>
</dbReference>
<accession>A0A561TQH7</accession>
<dbReference type="SMART" id="SM00827">
    <property type="entry name" value="PKS_AT"/>
    <property type="match status" value="2"/>
</dbReference>
<evidence type="ECO:0000259" key="6">
    <source>
        <dbReference type="SMART" id="SM00827"/>
    </source>
</evidence>
<sequence>MTSVYVFPGQGSQRKGMGKELFEKYPDLVARADRLLGYSLRDLCVDDPDRVLHRTEYTQPALYAVSALQYLDHVDSGGAPPAVVAGHSLGEYSALFAAGAFDFVTGLDLVRRRGELMSRAPKGAMAAVVNLDQERVAEILAALPYSGIDIANINSRGQCILSGVHDEIHAPAVRAAYTEAGARFVPLNVSAAFHSRCMADVQDEFARHLAGVAFRPLRIPVIANCTARPYPTTGYTDLLVRQISSPVRWYESVSRLLASGHDDFREFGPGDVLTKLTAKIREEPLAVAEPSPLSGPVAPPHPSVPAGPPRPAPHRTARRPEVVFMYGGQGTQYYRMGQELYDTHPAFREAMDRCSAQYEAAQGTSLVAAMHDGTRRGQDFDDILHTHAALYSVGWSLTEALRAEGFRPDAVLGHSLGEYVAATVAGAMSFEDGLDLVMKQAHLLELRCRPGGMLSVLAPPSLYQRRRDLFAGLALAGVNFHGEDTGNFVVSGEAERVTEARAALDREGVIAVRLPVRHGFHSSLLDDIRHECRSLGRAVTVNSPGLPVYSCVYAAELDATALTGWDDYAWDVVRGRVRFDELMATALRDPARHYFVDLSASGSFANFLKHGYGPGYRGAFAINQFGNNAASMRRLCEGLEEITGRASALV</sequence>